<dbReference type="RefSeq" id="WP_055658529.1">
    <property type="nucleotide sequence ID" value="NZ_CABIXC010000014.1"/>
</dbReference>
<dbReference type="EMBL" id="QSSQ01000009">
    <property type="protein sequence ID" value="RGM04603.1"/>
    <property type="molecule type" value="Genomic_DNA"/>
</dbReference>
<dbReference type="Proteomes" id="UP000261257">
    <property type="component" value="Unassembled WGS sequence"/>
</dbReference>
<keyword evidence="1" id="KW-0472">Membrane</keyword>
<feature type="transmembrane region" description="Helical" evidence="1">
    <location>
        <begin position="44"/>
        <end position="65"/>
    </location>
</feature>
<name>A0A174JBA9_9FIRM</name>
<sequence length="145" mass="15280">MTAFIKKQGPAFYFNILSAAAGIAAFIAMVISSTMNEAYALNSFPLFVLGAIAGILLILIAVYAANRWGNYDYVGTLSGVAAVALFSAVIGGIILNRVLLISGLFSWNSGNTPGWNVFYASVVSIACFVISIVLLIIGSFLKSVK</sequence>
<dbReference type="AlphaFoldDB" id="A0A174JBA9"/>
<dbReference type="Proteomes" id="UP000095651">
    <property type="component" value="Unassembled WGS sequence"/>
</dbReference>
<evidence type="ECO:0000313" key="3">
    <source>
        <dbReference type="EMBL" id="RGM04603.1"/>
    </source>
</evidence>
<gene>
    <name evidence="3" type="ORF">DXC39_12225</name>
    <name evidence="2" type="ORF">ERS852407_04497</name>
</gene>
<keyword evidence="1" id="KW-1133">Transmembrane helix</keyword>
<organism evidence="2 4">
    <name type="scientific">Hungatella hathewayi</name>
    <dbReference type="NCBI Taxonomy" id="154046"/>
    <lineage>
        <taxon>Bacteria</taxon>
        <taxon>Bacillati</taxon>
        <taxon>Bacillota</taxon>
        <taxon>Clostridia</taxon>
        <taxon>Lachnospirales</taxon>
        <taxon>Lachnospiraceae</taxon>
        <taxon>Hungatella</taxon>
    </lineage>
</organism>
<protein>
    <submittedName>
        <fullName evidence="2">Uncharacterized protein</fullName>
    </submittedName>
</protein>
<feature type="transmembrane region" description="Helical" evidence="1">
    <location>
        <begin position="12"/>
        <end position="32"/>
    </location>
</feature>
<keyword evidence="1" id="KW-0812">Transmembrane</keyword>
<dbReference type="EMBL" id="CYZE01000014">
    <property type="protein sequence ID" value="CUO94409.1"/>
    <property type="molecule type" value="Genomic_DNA"/>
</dbReference>
<evidence type="ECO:0000256" key="1">
    <source>
        <dbReference type="SAM" id="Phobius"/>
    </source>
</evidence>
<reference evidence="2 4" key="1">
    <citation type="submission" date="2015-09" db="EMBL/GenBank/DDBJ databases">
        <authorList>
            <consortium name="Pathogen Informatics"/>
        </authorList>
    </citation>
    <scope>NUCLEOTIDE SEQUENCE [LARGE SCALE GENOMIC DNA]</scope>
    <source>
        <strain evidence="2 4">2789STDY5608850</strain>
    </source>
</reference>
<feature type="transmembrane region" description="Helical" evidence="1">
    <location>
        <begin position="77"/>
        <end position="105"/>
    </location>
</feature>
<feature type="transmembrane region" description="Helical" evidence="1">
    <location>
        <begin position="117"/>
        <end position="141"/>
    </location>
</feature>
<proteinExistence type="predicted"/>
<accession>A0A174JBA9</accession>
<evidence type="ECO:0000313" key="4">
    <source>
        <dbReference type="Proteomes" id="UP000095651"/>
    </source>
</evidence>
<reference evidence="3 5" key="2">
    <citation type="submission" date="2018-08" db="EMBL/GenBank/DDBJ databases">
        <title>A genome reference for cultivated species of the human gut microbiota.</title>
        <authorList>
            <person name="Zou Y."/>
            <person name="Xue W."/>
            <person name="Luo G."/>
        </authorList>
    </citation>
    <scope>NUCLEOTIDE SEQUENCE [LARGE SCALE GENOMIC DNA]</scope>
    <source>
        <strain evidence="3 5">TF05-11AC</strain>
    </source>
</reference>
<evidence type="ECO:0000313" key="2">
    <source>
        <dbReference type="EMBL" id="CUO94409.1"/>
    </source>
</evidence>
<evidence type="ECO:0000313" key="5">
    <source>
        <dbReference type="Proteomes" id="UP000261257"/>
    </source>
</evidence>